<evidence type="ECO:0000313" key="2">
    <source>
        <dbReference type="Proteomes" id="UP001324287"/>
    </source>
</evidence>
<dbReference type="RefSeq" id="WP_324274884.1">
    <property type="nucleotide sequence ID" value="NZ_CP141261.1"/>
</dbReference>
<gene>
    <name evidence="1" type="ORF">U6N30_28265</name>
</gene>
<evidence type="ECO:0000313" key="1">
    <source>
        <dbReference type="EMBL" id="WRL63549.1"/>
    </source>
</evidence>
<accession>A0ABZ1AYA6</accession>
<proteinExistence type="predicted"/>
<name>A0ABZ1AYA6_9ACTN</name>
<dbReference type="EMBL" id="CP141261">
    <property type="protein sequence ID" value="WRL63549.1"/>
    <property type="molecule type" value="Genomic_DNA"/>
</dbReference>
<organism evidence="1 2">
    <name type="scientific">Blastococcus brunescens</name>
    <dbReference type="NCBI Taxonomy" id="1564165"/>
    <lineage>
        <taxon>Bacteria</taxon>
        <taxon>Bacillati</taxon>
        <taxon>Actinomycetota</taxon>
        <taxon>Actinomycetes</taxon>
        <taxon>Geodermatophilales</taxon>
        <taxon>Geodermatophilaceae</taxon>
        <taxon>Blastococcus</taxon>
    </lineage>
</organism>
<sequence>MTTTFTRMIANFGGMVLHSVRTARAYDNAGSDAARREVLHRYLVESAEYQPTVEDRHVPAVDNRRLLSPIKGRFAA</sequence>
<keyword evidence="2" id="KW-1185">Reference proteome</keyword>
<protein>
    <submittedName>
        <fullName evidence="1">Uncharacterized protein</fullName>
    </submittedName>
</protein>
<reference evidence="1 2" key="1">
    <citation type="submission" date="2023-12" db="EMBL/GenBank/DDBJ databases">
        <title>Blastococcus brunescens sp. nov., an actonobacterium isolated from sandstone collected in sahara desert.</title>
        <authorList>
            <person name="Gtari M."/>
            <person name="Ghodhbane F."/>
        </authorList>
    </citation>
    <scope>NUCLEOTIDE SEQUENCE [LARGE SCALE GENOMIC DNA]</scope>
    <source>
        <strain evidence="1 2">BMG 8361</strain>
    </source>
</reference>
<dbReference type="Proteomes" id="UP001324287">
    <property type="component" value="Chromosome"/>
</dbReference>